<dbReference type="PANTHER" id="PTHR10357">
    <property type="entry name" value="ALPHA-AMYLASE FAMILY MEMBER"/>
    <property type="match status" value="1"/>
</dbReference>
<keyword evidence="3" id="KW-0732">Signal</keyword>
<gene>
    <name evidence="6" type="ORF">FJZ00_08795</name>
</gene>
<dbReference type="PANTHER" id="PTHR10357:SF215">
    <property type="entry name" value="ALPHA-AMYLASE 1"/>
    <property type="match status" value="1"/>
</dbReference>
<proteinExistence type="predicted"/>
<dbReference type="InterPro" id="IPR017853">
    <property type="entry name" value="GH"/>
</dbReference>
<dbReference type="SMART" id="SM00632">
    <property type="entry name" value="Aamy_C"/>
    <property type="match status" value="1"/>
</dbReference>
<keyword evidence="2" id="KW-0479">Metal-binding</keyword>
<comment type="cofactor">
    <cofactor evidence="1">
        <name>Ca(2+)</name>
        <dbReference type="ChEBI" id="CHEBI:29108"/>
    </cofactor>
</comment>
<evidence type="ECO:0000259" key="4">
    <source>
        <dbReference type="SMART" id="SM00632"/>
    </source>
</evidence>
<feature type="domain" description="Glycosyl hydrolase family 13 catalytic" evidence="5">
    <location>
        <begin position="1"/>
        <end position="290"/>
    </location>
</feature>
<sequence length="387" mass="43238">TYDDFIRACHSRGIKVVQDIVTNHGHGTATAPETKWHERRNKVSGLGLEFDLAADTRNWFNHGGPQIADLMDFNDRNPEVVDWFARIYQQYQDRGVDAFRIDTVAWMRPEFWAAFTDKLHGHKRDFFMFGEVWTNGDFNWLASYTKLGSRPGDYMNNGMSVLDMPGSAMNTWGRLESTFKGGDYREVDAVLGQDGVYKDASWLVSFLDNHDKPRFNGTGSQGRPAGSTDYVDALNWYFTTRGIPCIYYGTEVQMAGGEDPDNRRILGREGIAAARGNRVFGHLAFLNGLRRASRALQRGSQRKLGGNRDWYSFRRDFGGDAAVVALNKGGAAAEIQVGSVEDGSYRDLTTGQTVNVSGGALRLQIPAHDLRVLAKGRVAGTPWTMKK</sequence>
<dbReference type="SUPFAM" id="SSF51445">
    <property type="entry name" value="(Trans)glycosidases"/>
    <property type="match status" value="1"/>
</dbReference>
<dbReference type="SMART" id="SM00642">
    <property type="entry name" value="Aamy"/>
    <property type="match status" value="1"/>
</dbReference>
<dbReference type="Pfam" id="PF00128">
    <property type="entry name" value="Alpha-amylase"/>
    <property type="match status" value="1"/>
</dbReference>
<protein>
    <recommendedName>
        <fullName evidence="8">Alpha-amylase</fullName>
    </recommendedName>
</protein>
<dbReference type="InterPro" id="IPR031319">
    <property type="entry name" value="A-amylase_C"/>
</dbReference>
<dbReference type="Gene3D" id="3.20.20.80">
    <property type="entry name" value="Glycosidases"/>
    <property type="match status" value="1"/>
</dbReference>
<dbReference type="EMBL" id="VGJX01000497">
    <property type="protein sequence ID" value="MBM3275238.1"/>
    <property type="molecule type" value="Genomic_DNA"/>
</dbReference>
<evidence type="ECO:0008006" key="8">
    <source>
        <dbReference type="Google" id="ProtNLM"/>
    </source>
</evidence>
<reference evidence="6 7" key="1">
    <citation type="submission" date="2019-03" db="EMBL/GenBank/DDBJ databases">
        <title>Lake Tanganyika Metagenome-Assembled Genomes (MAGs).</title>
        <authorList>
            <person name="Tran P."/>
        </authorList>
    </citation>
    <scope>NUCLEOTIDE SEQUENCE [LARGE SCALE GENOMIC DNA]</scope>
    <source>
        <strain evidence="6">K_DeepCast_65m_m2_236</strain>
    </source>
</reference>
<feature type="domain" description="Alpha-amylase C-terminal" evidence="4">
    <location>
        <begin position="301"/>
        <end position="377"/>
    </location>
</feature>
<dbReference type="GO" id="GO:0046872">
    <property type="term" value="F:metal ion binding"/>
    <property type="evidence" value="ECO:0007669"/>
    <property type="project" value="UniProtKB-KW"/>
</dbReference>
<dbReference type="Proteomes" id="UP000703893">
    <property type="component" value="Unassembled WGS sequence"/>
</dbReference>
<comment type="caution">
    <text evidence="6">The sequence shown here is derived from an EMBL/GenBank/DDBJ whole genome shotgun (WGS) entry which is preliminary data.</text>
</comment>
<dbReference type="AlphaFoldDB" id="A0A938BNC6"/>
<evidence type="ECO:0000259" key="5">
    <source>
        <dbReference type="SMART" id="SM00642"/>
    </source>
</evidence>
<evidence type="ECO:0000256" key="3">
    <source>
        <dbReference type="ARBA" id="ARBA00022729"/>
    </source>
</evidence>
<dbReference type="InterPro" id="IPR006047">
    <property type="entry name" value="GH13_cat_dom"/>
</dbReference>
<evidence type="ECO:0000313" key="7">
    <source>
        <dbReference type="Proteomes" id="UP000703893"/>
    </source>
</evidence>
<feature type="non-terminal residue" evidence="6">
    <location>
        <position position="1"/>
    </location>
</feature>
<organism evidence="6 7">
    <name type="scientific">Candidatus Tanganyikabacteria bacterium</name>
    <dbReference type="NCBI Taxonomy" id="2961651"/>
    <lineage>
        <taxon>Bacteria</taxon>
        <taxon>Bacillati</taxon>
        <taxon>Candidatus Sericytochromatia</taxon>
        <taxon>Candidatus Tanganyikabacteria</taxon>
    </lineage>
</organism>
<accession>A0A938BNC6</accession>
<dbReference type="Gene3D" id="2.60.40.1180">
    <property type="entry name" value="Golgi alpha-mannosidase II"/>
    <property type="match status" value="1"/>
</dbReference>
<evidence type="ECO:0000256" key="2">
    <source>
        <dbReference type="ARBA" id="ARBA00022723"/>
    </source>
</evidence>
<evidence type="ECO:0000313" key="6">
    <source>
        <dbReference type="EMBL" id="MBM3275238.1"/>
    </source>
</evidence>
<dbReference type="SUPFAM" id="SSF51011">
    <property type="entry name" value="Glycosyl hydrolase domain"/>
    <property type="match status" value="1"/>
</dbReference>
<dbReference type="GO" id="GO:0005975">
    <property type="term" value="P:carbohydrate metabolic process"/>
    <property type="evidence" value="ECO:0007669"/>
    <property type="project" value="InterPro"/>
</dbReference>
<name>A0A938BNC6_9BACT</name>
<dbReference type="InterPro" id="IPR013780">
    <property type="entry name" value="Glyco_hydro_b"/>
</dbReference>
<evidence type="ECO:0000256" key="1">
    <source>
        <dbReference type="ARBA" id="ARBA00001913"/>
    </source>
</evidence>